<gene>
    <name evidence="1" type="ORF">BDZ94DRAFT_1311613</name>
</gene>
<name>A0A9P6CGW3_9AGAR</name>
<organism evidence="1 2">
    <name type="scientific">Collybia nuda</name>
    <dbReference type="NCBI Taxonomy" id="64659"/>
    <lineage>
        <taxon>Eukaryota</taxon>
        <taxon>Fungi</taxon>
        <taxon>Dikarya</taxon>
        <taxon>Basidiomycota</taxon>
        <taxon>Agaricomycotina</taxon>
        <taxon>Agaricomycetes</taxon>
        <taxon>Agaricomycetidae</taxon>
        <taxon>Agaricales</taxon>
        <taxon>Tricholomatineae</taxon>
        <taxon>Clitocybaceae</taxon>
        <taxon>Collybia</taxon>
    </lineage>
</organism>
<evidence type="ECO:0000313" key="2">
    <source>
        <dbReference type="Proteomes" id="UP000807353"/>
    </source>
</evidence>
<keyword evidence="2" id="KW-1185">Reference proteome</keyword>
<protein>
    <submittedName>
        <fullName evidence="1">Uncharacterized protein</fullName>
    </submittedName>
</protein>
<reference evidence="1" key="1">
    <citation type="submission" date="2020-11" db="EMBL/GenBank/DDBJ databases">
        <authorList>
            <consortium name="DOE Joint Genome Institute"/>
            <person name="Ahrendt S."/>
            <person name="Riley R."/>
            <person name="Andreopoulos W."/>
            <person name="Labutti K."/>
            <person name="Pangilinan J."/>
            <person name="Ruiz-Duenas F.J."/>
            <person name="Barrasa J.M."/>
            <person name="Sanchez-Garcia M."/>
            <person name="Camarero S."/>
            <person name="Miyauchi S."/>
            <person name="Serrano A."/>
            <person name="Linde D."/>
            <person name="Babiker R."/>
            <person name="Drula E."/>
            <person name="Ayuso-Fernandez I."/>
            <person name="Pacheco R."/>
            <person name="Padilla G."/>
            <person name="Ferreira P."/>
            <person name="Barriuso J."/>
            <person name="Kellner H."/>
            <person name="Castanera R."/>
            <person name="Alfaro M."/>
            <person name="Ramirez L."/>
            <person name="Pisabarro A.G."/>
            <person name="Kuo A."/>
            <person name="Tritt A."/>
            <person name="Lipzen A."/>
            <person name="He G."/>
            <person name="Yan M."/>
            <person name="Ng V."/>
            <person name="Cullen D."/>
            <person name="Martin F."/>
            <person name="Rosso M.-N."/>
            <person name="Henrissat B."/>
            <person name="Hibbett D."/>
            <person name="Martinez A.T."/>
            <person name="Grigoriev I.V."/>
        </authorList>
    </citation>
    <scope>NUCLEOTIDE SEQUENCE</scope>
    <source>
        <strain evidence="1">CBS 247.69</strain>
    </source>
</reference>
<comment type="caution">
    <text evidence="1">The sequence shown here is derived from an EMBL/GenBank/DDBJ whole genome shotgun (WGS) entry which is preliminary data.</text>
</comment>
<sequence length="408" mass="44967">MTTDVQLKPQHLTKRRSAWDICADVASRKLPEMGSGHSDLKYSHVHQHIPAVYSRNHHIHCGGMDKYAQAVLSGAESWDWPALPGFRESERIRNGETFKDASRNLLAGFIAESELLGGTLSERFWYTLGQCHPRLMDNIKELENLDSSLEQSELDSLLYDGVNQDEIDFTPIFELAAELFTHLGIAFMYTKEFKRAAFRIRGRAAQEEEKRKHLELSVLKRDGTTCPVTKVPFFGRGEYKPALTHVLPEAAREKDTLKIITALAGPGARSAIIQHVRGIGNTVNIEANAAAAYHRGEWGIEASVNDAGKVKYFFRSIPDDDLGYSLTPLRNGDPILFGGGQGGSGPLPFFCNLHLAIARVLNASGAAEVISQLISDADDIESPHTSNDEDFGDVLSAKLIISGRAVIT</sequence>
<proteinExistence type="predicted"/>
<dbReference type="OrthoDB" id="2833246at2759"/>
<evidence type="ECO:0000313" key="1">
    <source>
        <dbReference type="EMBL" id="KAF9460359.1"/>
    </source>
</evidence>
<dbReference type="EMBL" id="MU150300">
    <property type="protein sequence ID" value="KAF9460359.1"/>
    <property type="molecule type" value="Genomic_DNA"/>
</dbReference>
<dbReference type="Proteomes" id="UP000807353">
    <property type="component" value="Unassembled WGS sequence"/>
</dbReference>
<accession>A0A9P6CGW3</accession>
<dbReference type="AlphaFoldDB" id="A0A9P6CGW3"/>